<protein>
    <recommendedName>
        <fullName evidence="4">Secreted protein</fullName>
    </recommendedName>
</protein>
<dbReference type="Proteomes" id="UP000250235">
    <property type="component" value="Unassembled WGS sequence"/>
</dbReference>
<organism evidence="2 3">
    <name type="scientific">Dorcoceras hygrometricum</name>
    <dbReference type="NCBI Taxonomy" id="472368"/>
    <lineage>
        <taxon>Eukaryota</taxon>
        <taxon>Viridiplantae</taxon>
        <taxon>Streptophyta</taxon>
        <taxon>Embryophyta</taxon>
        <taxon>Tracheophyta</taxon>
        <taxon>Spermatophyta</taxon>
        <taxon>Magnoliopsida</taxon>
        <taxon>eudicotyledons</taxon>
        <taxon>Gunneridae</taxon>
        <taxon>Pentapetalae</taxon>
        <taxon>asterids</taxon>
        <taxon>lamiids</taxon>
        <taxon>Lamiales</taxon>
        <taxon>Gesneriaceae</taxon>
        <taxon>Didymocarpoideae</taxon>
        <taxon>Trichosporeae</taxon>
        <taxon>Loxocarpinae</taxon>
        <taxon>Dorcoceras</taxon>
    </lineage>
</organism>
<evidence type="ECO:0000256" key="1">
    <source>
        <dbReference type="SAM" id="SignalP"/>
    </source>
</evidence>
<name>A0A2Z7DDY2_9LAMI</name>
<evidence type="ECO:0000313" key="3">
    <source>
        <dbReference type="Proteomes" id="UP000250235"/>
    </source>
</evidence>
<proteinExistence type="predicted"/>
<dbReference type="OrthoDB" id="912640at2759"/>
<evidence type="ECO:0008006" key="4">
    <source>
        <dbReference type="Google" id="ProtNLM"/>
    </source>
</evidence>
<feature type="chain" id="PRO_5016302975" description="Secreted protein" evidence="1">
    <location>
        <begin position="33"/>
        <end position="113"/>
    </location>
</feature>
<reference evidence="2 3" key="1">
    <citation type="journal article" date="2015" name="Proc. Natl. Acad. Sci. U.S.A.">
        <title>The resurrection genome of Boea hygrometrica: A blueprint for survival of dehydration.</title>
        <authorList>
            <person name="Xiao L."/>
            <person name="Yang G."/>
            <person name="Zhang L."/>
            <person name="Yang X."/>
            <person name="Zhao S."/>
            <person name="Ji Z."/>
            <person name="Zhou Q."/>
            <person name="Hu M."/>
            <person name="Wang Y."/>
            <person name="Chen M."/>
            <person name="Xu Y."/>
            <person name="Jin H."/>
            <person name="Xiao X."/>
            <person name="Hu G."/>
            <person name="Bao F."/>
            <person name="Hu Y."/>
            <person name="Wan P."/>
            <person name="Li L."/>
            <person name="Deng X."/>
            <person name="Kuang T."/>
            <person name="Xiang C."/>
            <person name="Zhu J.K."/>
            <person name="Oliver M.J."/>
            <person name="He Y."/>
        </authorList>
    </citation>
    <scope>NUCLEOTIDE SEQUENCE [LARGE SCALE GENOMIC DNA]</scope>
    <source>
        <strain evidence="3">cv. XS01</strain>
    </source>
</reference>
<feature type="signal peptide" evidence="1">
    <location>
        <begin position="1"/>
        <end position="32"/>
    </location>
</feature>
<accession>A0A2Z7DDY2</accession>
<dbReference type="AlphaFoldDB" id="A0A2Z7DDY2"/>
<gene>
    <name evidence="2" type="ORF">F511_06728</name>
</gene>
<dbReference type="EMBL" id="KQ988979">
    <property type="protein sequence ID" value="KZV55251.1"/>
    <property type="molecule type" value="Genomic_DNA"/>
</dbReference>
<dbReference type="PANTHER" id="PTHR33592">
    <property type="entry name" value="TRANSMEMBRANE PROTEIN"/>
    <property type="match status" value="1"/>
</dbReference>
<keyword evidence="1" id="KW-0732">Signal</keyword>
<keyword evidence="3" id="KW-1185">Reference proteome</keyword>
<evidence type="ECO:0000313" key="2">
    <source>
        <dbReference type="EMBL" id="KZV55251.1"/>
    </source>
</evidence>
<sequence length="113" mass="12541">MIQIVMLDHSQSFKFEIVLVLILTLYCQETLGTRAVDGERWRRQKRSLVIQSLPRGPVPSSGSSPCTYIPGGKKRGRCALAVDGGRLPGHATAAPPAWRQVKANLRMEEKLSR</sequence>
<dbReference type="PANTHER" id="PTHR33592:SF10">
    <property type="entry name" value="TRANSMEMBRANE PROTEIN"/>
    <property type="match status" value="1"/>
</dbReference>